<dbReference type="InterPro" id="IPR036770">
    <property type="entry name" value="Ankyrin_rpt-contain_sf"/>
</dbReference>
<feature type="repeat" description="ANK" evidence="7">
    <location>
        <begin position="70"/>
        <end position="102"/>
    </location>
</feature>
<dbReference type="PANTHER" id="PTHR24193:SF86">
    <property type="entry name" value="GA-BINDING PROTEIN SUBUNIT BETA-2"/>
    <property type="match status" value="1"/>
</dbReference>
<evidence type="ECO:0000256" key="5">
    <source>
        <dbReference type="ARBA" id="ARBA00023163"/>
    </source>
</evidence>
<dbReference type="GeneID" id="116939977"/>
<dbReference type="PROSITE" id="PS50297">
    <property type="entry name" value="ANK_REP_REGION"/>
    <property type="match status" value="3"/>
</dbReference>
<accession>A0AAJ7SSV5</accession>
<evidence type="ECO:0000256" key="2">
    <source>
        <dbReference type="ARBA" id="ARBA00022737"/>
    </source>
</evidence>
<dbReference type="FunFam" id="1.25.40.20:FF:000025">
    <property type="entry name" value="GA-binding protein subunit beta-1 isoform X1"/>
    <property type="match status" value="1"/>
</dbReference>
<protein>
    <submittedName>
        <fullName evidence="11">GA-binding protein subunit beta-1 isoform X1</fullName>
    </submittedName>
</protein>
<evidence type="ECO:0000256" key="9">
    <source>
        <dbReference type="SAM" id="MobiDB-lite"/>
    </source>
</evidence>
<feature type="repeat" description="ANK" evidence="7">
    <location>
        <begin position="37"/>
        <end position="69"/>
    </location>
</feature>
<dbReference type="CTD" id="2553"/>
<keyword evidence="2" id="KW-0677">Repeat</keyword>
<dbReference type="GO" id="GO:0000976">
    <property type="term" value="F:transcription cis-regulatory region binding"/>
    <property type="evidence" value="ECO:0007669"/>
    <property type="project" value="TreeGrafter"/>
</dbReference>
<feature type="repeat" description="ANK" evidence="7">
    <location>
        <begin position="103"/>
        <end position="135"/>
    </location>
</feature>
<organism evidence="10 11">
    <name type="scientific">Petromyzon marinus</name>
    <name type="common">Sea lamprey</name>
    <dbReference type="NCBI Taxonomy" id="7757"/>
    <lineage>
        <taxon>Eukaryota</taxon>
        <taxon>Metazoa</taxon>
        <taxon>Chordata</taxon>
        <taxon>Craniata</taxon>
        <taxon>Vertebrata</taxon>
        <taxon>Cyclostomata</taxon>
        <taxon>Hyperoartia</taxon>
        <taxon>Petromyzontiformes</taxon>
        <taxon>Petromyzontidae</taxon>
        <taxon>Petromyzon</taxon>
    </lineage>
</organism>
<dbReference type="Gene3D" id="1.25.40.20">
    <property type="entry name" value="Ankyrin repeat-containing domain"/>
    <property type="match status" value="1"/>
</dbReference>
<evidence type="ECO:0000313" key="11">
    <source>
        <dbReference type="RefSeq" id="XP_032805003.1"/>
    </source>
</evidence>
<comment type="subcellular location">
    <subcellularLocation>
        <location evidence="1">Nucleus</location>
    </subcellularLocation>
</comment>
<evidence type="ECO:0000313" key="10">
    <source>
        <dbReference type="Proteomes" id="UP001318040"/>
    </source>
</evidence>
<feature type="coiled-coil region" evidence="8">
    <location>
        <begin position="419"/>
        <end position="467"/>
    </location>
</feature>
<keyword evidence="6" id="KW-0539">Nucleus</keyword>
<name>A0AAJ7SSV5_PETMA</name>
<dbReference type="AlphaFoldDB" id="A0AAJ7SSV5"/>
<keyword evidence="8" id="KW-0175">Coiled coil</keyword>
<feature type="compositionally biased region" description="Basic and acidic residues" evidence="9">
    <location>
        <begin position="753"/>
        <end position="770"/>
    </location>
</feature>
<dbReference type="GO" id="GO:0045944">
    <property type="term" value="P:positive regulation of transcription by RNA polymerase II"/>
    <property type="evidence" value="ECO:0007669"/>
    <property type="project" value="TreeGrafter"/>
</dbReference>
<evidence type="ECO:0000256" key="1">
    <source>
        <dbReference type="ARBA" id="ARBA00004123"/>
    </source>
</evidence>
<keyword evidence="3" id="KW-0805">Transcription regulation</keyword>
<dbReference type="PRINTS" id="PR01415">
    <property type="entry name" value="ANKYRIN"/>
</dbReference>
<proteinExistence type="predicted"/>
<evidence type="ECO:0000256" key="3">
    <source>
        <dbReference type="ARBA" id="ARBA00023015"/>
    </source>
</evidence>
<sequence length="801" mass="84985">MSLVDLGKRLLMAARNGEDDEVRSLMTNGAPFTTDWLGTSPLHLAAQYGHYTTAEVLLRAGVSRDARTKVDKTPLHMAASEGHVNIVELLIKNGAEVNAKDMLKMTALHWAAEHGHRAVVEALVRGAADTHTLSKFDKTALDIAADRGHANLLSILQEAMANQVNTNPLERAGSMGIPVSSPQIIFSPSGMVNIAGLVSASNTKAATESASQSVQFSSSSTSVLATLAALAEASAPLTSSPNTTVVSSAQETWTWLESQGLVASQAQTVGTDGCTSTFTVSEGGKLSLNWGNKQQGVVAEEVVTTETDAVDAAIQQVSGVGGQRVITILADGVQLGNLQAALSGGSMGQPILLAMHNGQQVLAVPAGHMTTETTNEPCEEPREPLMKKLCTAPVNNHKAGISKSVKKVAEMEHGGSSGAMQTSLDKELLQKQLAEANRKAQEFRQQLLEKEQEADAYRAKLEAMANVHNGKGVESVPTAIKVATDTPSPITAPNSIPTSSCEGVILQNVVQVTVEDEEPVSLEDMETNPVDNLEPVTVESMEPVTVEKVEPDTVVDVESMTVLTVEADSAESLEADILENVEPVTVENLEPVLEESIKADSTENVELAVEGNEEEVTILMDNMEPVAVEDVKPLTMESVESVAVESVESVTVEIVKSVTLESIESITIESMEPVIESVESVTLKGVEAVTVEGVEPITLEEAPVVLMTMEEPAVTVTQEEEPRNKETLEACGDIAPQQHEVTQTESEVAGKGSNEDRQAYEGAVDVKTDPETEGTMDTTTAMLVVVEEATVNLEAITVVKE</sequence>
<dbReference type="GO" id="GO:0005634">
    <property type="term" value="C:nucleus"/>
    <property type="evidence" value="ECO:0007669"/>
    <property type="project" value="UniProtKB-SubCell"/>
</dbReference>
<dbReference type="KEGG" id="pmrn:116939977"/>
<keyword evidence="10" id="KW-1185">Reference proteome</keyword>
<dbReference type="SMART" id="SM00248">
    <property type="entry name" value="ANK"/>
    <property type="match status" value="4"/>
</dbReference>
<reference evidence="11" key="1">
    <citation type="submission" date="2025-08" db="UniProtKB">
        <authorList>
            <consortium name="RefSeq"/>
        </authorList>
    </citation>
    <scope>IDENTIFICATION</scope>
    <source>
        <tissue evidence="11">Sperm</tissue>
    </source>
</reference>
<dbReference type="PANTHER" id="PTHR24193">
    <property type="entry name" value="ANKYRIN REPEAT PROTEIN"/>
    <property type="match status" value="1"/>
</dbReference>
<evidence type="ECO:0000256" key="6">
    <source>
        <dbReference type="ARBA" id="ARBA00023242"/>
    </source>
</evidence>
<keyword evidence="5" id="KW-0804">Transcription</keyword>
<dbReference type="Pfam" id="PF12796">
    <property type="entry name" value="Ank_2"/>
    <property type="match status" value="2"/>
</dbReference>
<dbReference type="RefSeq" id="XP_032805003.1">
    <property type="nucleotide sequence ID" value="XM_032949112.1"/>
</dbReference>
<evidence type="ECO:0000256" key="7">
    <source>
        <dbReference type="PROSITE-ProRule" id="PRU00023"/>
    </source>
</evidence>
<dbReference type="SUPFAM" id="SSF48403">
    <property type="entry name" value="Ankyrin repeat"/>
    <property type="match status" value="1"/>
</dbReference>
<feature type="region of interest" description="Disordered" evidence="9">
    <location>
        <begin position="740"/>
        <end position="775"/>
    </location>
</feature>
<dbReference type="PROSITE" id="PS50088">
    <property type="entry name" value="ANK_REPEAT"/>
    <property type="match status" value="3"/>
</dbReference>
<dbReference type="InterPro" id="IPR050663">
    <property type="entry name" value="Ankyrin-SOCS_Box"/>
</dbReference>
<gene>
    <name evidence="11" type="primary">GABPB1</name>
</gene>
<dbReference type="InterPro" id="IPR002110">
    <property type="entry name" value="Ankyrin_rpt"/>
</dbReference>
<dbReference type="Proteomes" id="UP001318040">
    <property type="component" value="Chromosome 1"/>
</dbReference>
<evidence type="ECO:0000256" key="4">
    <source>
        <dbReference type="ARBA" id="ARBA00023043"/>
    </source>
</evidence>
<evidence type="ECO:0000256" key="8">
    <source>
        <dbReference type="SAM" id="Coils"/>
    </source>
</evidence>
<keyword evidence="4 7" id="KW-0040">ANK repeat</keyword>